<dbReference type="Ensembl" id="ENSNMLT00000000895.1">
    <property type="protein sequence ID" value="ENSNMLP00000000763.1"/>
    <property type="gene ID" value="ENSNMLG00000000629.1"/>
</dbReference>
<reference evidence="7" key="2">
    <citation type="submission" date="2025-09" db="UniProtKB">
        <authorList>
            <consortium name="Ensembl"/>
        </authorList>
    </citation>
    <scope>IDENTIFICATION</scope>
</reference>
<proteinExistence type="inferred from homology"/>
<dbReference type="SMART" id="SM00248">
    <property type="entry name" value="ANK"/>
    <property type="match status" value="2"/>
</dbReference>
<evidence type="ECO:0000256" key="5">
    <source>
        <dbReference type="SAM" id="MobiDB-lite"/>
    </source>
</evidence>
<organism evidence="7 8">
    <name type="scientific">Neogobius melanostomus</name>
    <name type="common">round goby</name>
    <dbReference type="NCBI Taxonomy" id="47308"/>
    <lineage>
        <taxon>Eukaryota</taxon>
        <taxon>Metazoa</taxon>
        <taxon>Chordata</taxon>
        <taxon>Craniata</taxon>
        <taxon>Vertebrata</taxon>
        <taxon>Euteleostomi</taxon>
        <taxon>Actinopterygii</taxon>
        <taxon>Neopterygii</taxon>
        <taxon>Teleostei</taxon>
        <taxon>Neoteleostei</taxon>
        <taxon>Acanthomorphata</taxon>
        <taxon>Gobiaria</taxon>
        <taxon>Gobiiformes</taxon>
        <taxon>Gobioidei</taxon>
        <taxon>Gobiidae</taxon>
        <taxon>Benthophilinae</taxon>
        <taxon>Neogobiini</taxon>
        <taxon>Neogobius</taxon>
    </lineage>
</organism>
<dbReference type="InterPro" id="IPR058889">
    <property type="entry name" value="WHD_SOWAHA-C"/>
</dbReference>
<dbReference type="PANTHER" id="PTHR14491:SF4">
    <property type="entry name" value="ANKYRIN REPEAT DOMAIN-CONTAINING PROTEIN SOWAHC"/>
    <property type="match status" value="1"/>
</dbReference>
<dbReference type="SUPFAM" id="SSF48403">
    <property type="entry name" value="Ankyrin repeat"/>
    <property type="match status" value="1"/>
</dbReference>
<dbReference type="PROSITE" id="PS50088">
    <property type="entry name" value="ANK_REPEAT"/>
    <property type="match status" value="1"/>
</dbReference>
<protein>
    <submittedName>
        <fullName evidence="7">Sosondowah ankyrin repeat domain family member C</fullName>
    </submittedName>
</protein>
<feature type="domain" description="SOWAHA-C winged helix-turn-helix" evidence="6">
    <location>
        <begin position="4"/>
        <end position="87"/>
    </location>
</feature>
<dbReference type="InterPro" id="IPR036770">
    <property type="entry name" value="Ankyrin_rpt-contain_sf"/>
</dbReference>
<feature type="repeat" description="ANK" evidence="4">
    <location>
        <begin position="246"/>
        <end position="267"/>
    </location>
</feature>
<reference evidence="7" key="1">
    <citation type="submission" date="2025-08" db="UniProtKB">
        <authorList>
            <consortium name="Ensembl"/>
        </authorList>
    </citation>
    <scope>IDENTIFICATION</scope>
</reference>
<dbReference type="PANTHER" id="PTHR14491">
    <property type="entry name" value="SOSONDOWAH, ISOFORM G"/>
    <property type="match status" value="1"/>
</dbReference>
<evidence type="ECO:0000256" key="1">
    <source>
        <dbReference type="ARBA" id="ARBA00022737"/>
    </source>
</evidence>
<evidence type="ECO:0000313" key="7">
    <source>
        <dbReference type="Ensembl" id="ENSNMLP00000000763.1"/>
    </source>
</evidence>
<keyword evidence="2 4" id="KW-0040">ANK repeat</keyword>
<dbReference type="AlphaFoldDB" id="A0A8C6S4P1"/>
<feature type="compositionally biased region" description="Basic residues" evidence="5">
    <location>
        <begin position="353"/>
        <end position="364"/>
    </location>
</feature>
<evidence type="ECO:0000256" key="3">
    <source>
        <dbReference type="ARBA" id="ARBA00038122"/>
    </source>
</evidence>
<dbReference type="PROSITE" id="PS50297">
    <property type="entry name" value="ANK_REP_REGION"/>
    <property type="match status" value="1"/>
</dbReference>
<evidence type="ECO:0000313" key="8">
    <source>
        <dbReference type="Proteomes" id="UP000694523"/>
    </source>
</evidence>
<name>A0A8C6S4P1_9GOBI</name>
<dbReference type="Proteomes" id="UP000694523">
    <property type="component" value="Unplaced"/>
</dbReference>
<accession>A0A8C6S4P1</accession>
<dbReference type="Pfam" id="PF12796">
    <property type="entry name" value="Ank_2"/>
    <property type="match status" value="1"/>
</dbReference>
<comment type="similarity">
    <text evidence="3">Belongs to the SOWAH family.</text>
</comment>
<evidence type="ECO:0000259" key="6">
    <source>
        <dbReference type="Pfam" id="PF25877"/>
    </source>
</evidence>
<feature type="region of interest" description="Disordered" evidence="5">
    <location>
        <begin position="83"/>
        <end position="125"/>
    </location>
</feature>
<sequence length="401" mass="45540">MAVECSQEAILDFLREKGGRVKNAELVEHFKSVFPSDPKQKAEARELFKSCVDSVAFVKTDSGVKYVCLKKKFREEIICKEEEKTSENSGQVNGRDVNKPAGPGGVHSKNEGNPRLSGSDDTPSSRRRFIQVMMSTSPQIRRNISLTPSDGDTASIASCSLEYDRHSVTLDPLEHEWMLCASDAEWESLQRLLNNDPELVLKKDFVTGFTCLHWAAKQGEPELIAHIINFAKQHHVPISVDVRSNTGYTPLHVAAMHNHMEVVKLLVGAYNADVEIRDYSGRKACQYLTDKASVDMKDIIGTYEIETENRPKAEVKRWQFTNVLQLKPRPLRRLTSTEDSDSIDGGDGEQPLRRRSSMGRMKPRLQKLKWRTSQLVHSTTFHGAEDLQKRFRNRPKTHFFD</sequence>
<dbReference type="Gene3D" id="1.25.40.20">
    <property type="entry name" value="Ankyrin repeat-containing domain"/>
    <property type="match status" value="1"/>
</dbReference>
<keyword evidence="8" id="KW-1185">Reference proteome</keyword>
<keyword evidence="1" id="KW-0677">Repeat</keyword>
<feature type="compositionally biased region" description="Acidic residues" evidence="5">
    <location>
        <begin position="338"/>
        <end position="347"/>
    </location>
</feature>
<evidence type="ECO:0000256" key="4">
    <source>
        <dbReference type="PROSITE-ProRule" id="PRU00023"/>
    </source>
</evidence>
<dbReference type="InterPro" id="IPR002110">
    <property type="entry name" value="Ankyrin_rpt"/>
</dbReference>
<feature type="region of interest" description="Disordered" evidence="5">
    <location>
        <begin position="331"/>
        <end position="364"/>
    </location>
</feature>
<evidence type="ECO:0000256" key="2">
    <source>
        <dbReference type="ARBA" id="ARBA00023043"/>
    </source>
</evidence>
<dbReference type="Pfam" id="PF25877">
    <property type="entry name" value="WHD_SOWAH"/>
    <property type="match status" value="1"/>
</dbReference>